<keyword evidence="1 3" id="KW-0732">Signal</keyword>
<dbReference type="Proteomes" id="UP000678499">
    <property type="component" value="Unassembled WGS sequence"/>
</dbReference>
<evidence type="ECO:0000256" key="1">
    <source>
        <dbReference type="ARBA" id="ARBA00022729"/>
    </source>
</evidence>
<organism evidence="4">
    <name type="scientific">Notodromas monacha</name>
    <dbReference type="NCBI Taxonomy" id="399045"/>
    <lineage>
        <taxon>Eukaryota</taxon>
        <taxon>Metazoa</taxon>
        <taxon>Ecdysozoa</taxon>
        <taxon>Arthropoda</taxon>
        <taxon>Crustacea</taxon>
        <taxon>Oligostraca</taxon>
        <taxon>Ostracoda</taxon>
        <taxon>Podocopa</taxon>
        <taxon>Podocopida</taxon>
        <taxon>Cypridocopina</taxon>
        <taxon>Cypridoidea</taxon>
        <taxon>Cyprididae</taxon>
        <taxon>Notodromas</taxon>
    </lineage>
</organism>
<dbReference type="InterPro" id="IPR050975">
    <property type="entry name" value="Sleep_regulator"/>
</dbReference>
<dbReference type="GO" id="GO:0030431">
    <property type="term" value="P:sleep"/>
    <property type="evidence" value="ECO:0007669"/>
    <property type="project" value="InterPro"/>
</dbReference>
<keyword evidence="5" id="KW-1185">Reference proteome</keyword>
<name>A0A7R9GD10_9CRUS</name>
<proteinExistence type="predicted"/>
<dbReference type="AlphaFoldDB" id="A0A7R9GD10"/>
<dbReference type="InterPro" id="IPR031424">
    <property type="entry name" value="QVR-like"/>
</dbReference>
<accession>A0A7R9GD10</accession>
<protein>
    <recommendedName>
        <fullName evidence="6">Protein quiver</fullName>
    </recommendedName>
</protein>
<evidence type="ECO:0000256" key="3">
    <source>
        <dbReference type="SAM" id="SignalP"/>
    </source>
</evidence>
<feature type="signal peptide" evidence="3">
    <location>
        <begin position="1"/>
        <end position="19"/>
    </location>
</feature>
<keyword evidence="2" id="KW-0325">Glycoprotein</keyword>
<dbReference type="PANTHER" id="PTHR33562">
    <property type="entry name" value="ATILLA, ISOFORM B-RELATED-RELATED"/>
    <property type="match status" value="1"/>
</dbReference>
<evidence type="ECO:0000256" key="2">
    <source>
        <dbReference type="ARBA" id="ARBA00023180"/>
    </source>
</evidence>
<evidence type="ECO:0008006" key="6">
    <source>
        <dbReference type="Google" id="ProtNLM"/>
    </source>
</evidence>
<feature type="chain" id="PRO_5036210747" description="Protein quiver" evidence="3">
    <location>
        <begin position="20"/>
        <end position="147"/>
    </location>
</feature>
<dbReference type="Pfam" id="PF17064">
    <property type="entry name" value="QVR"/>
    <property type="match status" value="1"/>
</dbReference>
<sequence length="147" mass="16140">MNKGFLACVFLIVAVSVAAADIECYVCKTSEHPACADPFDHAKAKKNGHLITCNHDYFKNNKTTGSVPPPGAEFFCRKGFQAVKGKNDIYRSCGWEQYYIEGRQCYFTSVEEVKTTQCSCVDNGCNDGTMLAVPFTLLMAALAATRI</sequence>
<dbReference type="EMBL" id="CAJPEX010000604">
    <property type="protein sequence ID" value="CAG0916499.1"/>
    <property type="molecule type" value="Genomic_DNA"/>
</dbReference>
<dbReference type="GO" id="GO:0032222">
    <property type="term" value="P:regulation of synaptic transmission, cholinergic"/>
    <property type="evidence" value="ECO:0007669"/>
    <property type="project" value="InterPro"/>
</dbReference>
<reference evidence="4" key="1">
    <citation type="submission" date="2020-11" db="EMBL/GenBank/DDBJ databases">
        <authorList>
            <person name="Tran Van P."/>
        </authorList>
    </citation>
    <scope>NUCLEOTIDE SEQUENCE</scope>
</reference>
<dbReference type="PANTHER" id="PTHR33562:SF23">
    <property type="entry name" value="PROTEIN QUIVER"/>
    <property type="match status" value="1"/>
</dbReference>
<gene>
    <name evidence="4" type="ORF">NMOB1V02_LOCUS4112</name>
</gene>
<dbReference type="OrthoDB" id="6420171at2759"/>
<evidence type="ECO:0000313" key="5">
    <source>
        <dbReference type="Proteomes" id="UP000678499"/>
    </source>
</evidence>
<dbReference type="EMBL" id="OA882641">
    <property type="protein sequence ID" value="CAD7276347.1"/>
    <property type="molecule type" value="Genomic_DNA"/>
</dbReference>
<evidence type="ECO:0000313" key="4">
    <source>
        <dbReference type="EMBL" id="CAD7276347.1"/>
    </source>
</evidence>